<feature type="region of interest" description="Disordered" evidence="2">
    <location>
        <begin position="54"/>
        <end position="97"/>
    </location>
</feature>
<evidence type="ECO:0008006" key="7">
    <source>
        <dbReference type="Google" id="ProtNLM"/>
    </source>
</evidence>
<feature type="domain" description="Far11/STRP C-terminal" evidence="4">
    <location>
        <begin position="500"/>
        <end position="868"/>
    </location>
</feature>
<keyword evidence="6" id="KW-1185">Reference proteome</keyword>
<accession>A0A1D1W9K2</accession>
<dbReference type="InterPro" id="IPR040185">
    <property type="entry name" value="Far11/STRP"/>
</dbReference>
<dbReference type="GO" id="GO:0007010">
    <property type="term" value="P:cytoskeleton organization"/>
    <property type="evidence" value="ECO:0007669"/>
    <property type="project" value="TreeGrafter"/>
</dbReference>
<dbReference type="Pfam" id="PF07923">
    <property type="entry name" value="N1221"/>
    <property type="match status" value="1"/>
</dbReference>
<dbReference type="STRING" id="947166.A0A1D1W9K2"/>
<dbReference type="Pfam" id="PF11882">
    <property type="entry name" value="DUF3402"/>
    <property type="match status" value="1"/>
</dbReference>
<dbReference type="AlphaFoldDB" id="A0A1D1W9K2"/>
<dbReference type="GO" id="GO:0005829">
    <property type="term" value="C:cytosol"/>
    <property type="evidence" value="ECO:0007669"/>
    <property type="project" value="TreeGrafter"/>
</dbReference>
<feature type="domain" description="Far11/STRP N-terminal" evidence="3">
    <location>
        <begin position="92"/>
        <end position="422"/>
    </location>
</feature>
<reference evidence="5 6" key="1">
    <citation type="journal article" date="2016" name="Nat. Commun.">
        <title>Extremotolerant tardigrade genome and improved radiotolerance of human cultured cells by tardigrade-unique protein.</title>
        <authorList>
            <person name="Hashimoto T."/>
            <person name="Horikawa D.D."/>
            <person name="Saito Y."/>
            <person name="Kuwahara H."/>
            <person name="Kozuka-Hata H."/>
            <person name="Shin-I T."/>
            <person name="Minakuchi Y."/>
            <person name="Ohishi K."/>
            <person name="Motoyama A."/>
            <person name="Aizu T."/>
            <person name="Enomoto A."/>
            <person name="Kondo K."/>
            <person name="Tanaka S."/>
            <person name="Hara Y."/>
            <person name="Koshikawa S."/>
            <person name="Sagara H."/>
            <person name="Miura T."/>
            <person name="Yokobori S."/>
            <person name="Miyagawa K."/>
            <person name="Suzuki Y."/>
            <person name="Kubo T."/>
            <person name="Oyama M."/>
            <person name="Kohara Y."/>
            <person name="Fujiyama A."/>
            <person name="Arakawa K."/>
            <person name="Katayama T."/>
            <person name="Toyoda A."/>
            <person name="Kunieda T."/>
        </authorList>
    </citation>
    <scope>NUCLEOTIDE SEQUENCE [LARGE SCALE GENOMIC DNA]</scope>
    <source>
        <strain evidence="5 6">YOKOZUNA-1</strain>
    </source>
</reference>
<dbReference type="EMBL" id="BDGG01000024">
    <property type="protein sequence ID" value="GAV09593.1"/>
    <property type="molecule type" value="Genomic_DNA"/>
</dbReference>
<evidence type="ECO:0000256" key="1">
    <source>
        <dbReference type="ARBA" id="ARBA00007062"/>
    </source>
</evidence>
<evidence type="ECO:0000313" key="6">
    <source>
        <dbReference type="Proteomes" id="UP000186922"/>
    </source>
</evidence>
<protein>
    <recommendedName>
        <fullName evidence="7">Far11/STRP C-terminal domain-containing protein</fullName>
    </recommendedName>
</protein>
<dbReference type="Proteomes" id="UP000186922">
    <property type="component" value="Unassembled WGS sequence"/>
</dbReference>
<feature type="region of interest" description="Disordered" evidence="2">
    <location>
        <begin position="365"/>
        <end position="403"/>
    </location>
</feature>
<dbReference type="InterPro" id="IPR021819">
    <property type="entry name" value="Far11/STRP_C"/>
</dbReference>
<dbReference type="SMART" id="SM01293">
    <property type="entry name" value="DUF3402"/>
    <property type="match status" value="1"/>
</dbReference>
<name>A0A1D1W9K2_RAMVA</name>
<dbReference type="SMART" id="SM01292">
    <property type="entry name" value="N1221"/>
    <property type="match status" value="1"/>
</dbReference>
<comment type="similarity">
    <text evidence="1">Belongs to the STRIP family.</text>
</comment>
<sequence length="893" mass="101816">MHNGGELVMEGVSADVLAELDSCSEPLDDKDIPSCSVPILPSLEIGDGDADLFGDLESPWSGGQRRNDVPWNKLSRDSNGPEDFPGGGSQDDPDLIYDYGDADTLQVELSELYSYSEVPEFLCNYHAFLEHWDTWRKGAPDVHTGSRDVSWEALPERTKLSFMENVLEHCERQEAPIRSEACRTALYLLQGAFLHIEKDHVLMVARDNAFRFHRLGALKLFVQLLLLEADAPRNLIRLPALSIADSKQMRTLCNILYSMVELMRRPDGMDSSHDEQRRELAEELGSVIFGKTIILQSLFELFLKFASGSAPHYPLKKILLLIWKILLASGGGMFELKKDKNERRAAAGLSPISEDTLEVAGRMRASTPPLSASEMVDGGKGRRNSTLSKYKTQPSNGSADTNAPAFWFSNVQESDEPPNVDDEREDIKEELEVKHIEHPTKRTDSQPEAFTTRPELPWSKSLPWTPKVRQEEIDRFIHTSRDKFVGVSLPDDNATLIGLPKPIEESIQVMRKYVYVSLSDVQLAKEKAIAKYPMSQKDDGVADSPVERMYQALLLQMGNYVIALLKVLLASSPTTKAKPDSLNVVTDVLPEHPPTNVIQSMRMTVDTNRHKEILVKTISSVILLLLKQLKTNHVYQFETVAQHLVMANCMALILKFLNQNIMGHVLARNEVPVLNYPACCYLTSPEISKEQLEVMGDQVIVWRNLHSCINLMRVLNKLAKWKRSRILVLVLFKSAAILKRALRVRHCVMQLYTLKALKLQSKFLGRQWRRMNMRTLSAIYEKVRHRLMDDWAYGNVPEHEVKRVDCQVEERKLRVLLDVFNNRRYHHILRPNAPYVQPGLEEFQSLDHSLAGALSMRVSLPDNFRYDYEEWLKREVFEAQIDWDQLLLQKTLT</sequence>
<dbReference type="PANTHER" id="PTHR13239:SF4">
    <property type="entry name" value="AT25231P"/>
    <property type="match status" value="1"/>
</dbReference>
<proteinExistence type="inferred from homology"/>
<dbReference type="PANTHER" id="PTHR13239">
    <property type="entry name" value="PROTEIN REQUIRED FOR HYPHAL ANASTOMOSIS HAM-2"/>
    <property type="match status" value="1"/>
</dbReference>
<feature type="region of interest" description="Disordered" evidence="2">
    <location>
        <begin position="438"/>
        <end position="457"/>
    </location>
</feature>
<organism evidence="5 6">
    <name type="scientific">Ramazzottius varieornatus</name>
    <name type="common">Water bear</name>
    <name type="synonym">Tardigrade</name>
    <dbReference type="NCBI Taxonomy" id="947166"/>
    <lineage>
        <taxon>Eukaryota</taxon>
        <taxon>Metazoa</taxon>
        <taxon>Ecdysozoa</taxon>
        <taxon>Tardigrada</taxon>
        <taxon>Eutardigrada</taxon>
        <taxon>Parachela</taxon>
        <taxon>Hypsibioidea</taxon>
        <taxon>Ramazzottiidae</taxon>
        <taxon>Ramazzottius</taxon>
    </lineage>
</organism>
<feature type="compositionally biased region" description="Polar residues" evidence="2">
    <location>
        <begin position="384"/>
        <end position="401"/>
    </location>
</feature>
<gene>
    <name evidence="5" type="primary">RvY_19099-1</name>
    <name evidence="5" type="synonym">RvY_19099.1</name>
    <name evidence="5" type="ORF">RvY_19099</name>
</gene>
<evidence type="ECO:0000259" key="3">
    <source>
        <dbReference type="SMART" id="SM01292"/>
    </source>
</evidence>
<dbReference type="OrthoDB" id="18234at2759"/>
<evidence type="ECO:0000256" key="2">
    <source>
        <dbReference type="SAM" id="MobiDB-lite"/>
    </source>
</evidence>
<dbReference type="InterPro" id="IPR012486">
    <property type="entry name" value="Far11/STRP_N"/>
</dbReference>
<comment type="caution">
    <text evidence="5">The sequence shown here is derived from an EMBL/GenBank/DDBJ whole genome shotgun (WGS) entry which is preliminary data.</text>
</comment>
<evidence type="ECO:0000259" key="4">
    <source>
        <dbReference type="SMART" id="SM01293"/>
    </source>
</evidence>
<evidence type="ECO:0000313" key="5">
    <source>
        <dbReference type="EMBL" id="GAV09593.1"/>
    </source>
</evidence>